<evidence type="ECO:0000313" key="1">
    <source>
        <dbReference type="EMBL" id="OKY78202.1"/>
    </source>
</evidence>
<proteinExistence type="predicted"/>
<dbReference type="AlphaFoldDB" id="A0A1Q6DV67"/>
<evidence type="ECO:0000313" key="2">
    <source>
        <dbReference type="Proteomes" id="UP000185744"/>
    </source>
</evidence>
<dbReference type="EMBL" id="MSDW01000001">
    <property type="protein sequence ID" value="OKY78202.1"/>
    <property type="molecule type" value="Genomic_DNA"/>
</dbReference>
<accession>A0A1Q6DV67</accession>
<reference evidence="1" key="1">
    <citation type="submission" date="2016-12" db="EMBL/GenBank/DDBJ databases">
        <title>Discovery of methanogenic haloarchaea.</title>
        <authorList>
            <person name="Sorokin D.Y."/>
            <person name="Makarova K.S."/>
            <person name="Abbas B."/>
            <person name="Ferrer M."/>
            <person name="Golyshin P.N."/>
        </authorList>
    </citation>
    <scope>NUCLEOTIDE SEQUENCE [LARGE SCALE GENOMIC DNA]</scope>
    <source>
        <strain evidence="1">HMET1</strain>
    </source>
</reference>
<gene>
    <name evidence="1" type="ORF">BTN85_0688</name>
</gene>
<sequence length="49" mass="5150">MVGVGATGRRISGPILRVKLIYDTFLCPDSILLPGQRVPGVDLGAVKEA</sequence>
<organism evidence="1 2">
    <name type="scientific">Methanohalarchaeum thermophilum</name>
    <dbReference type="NCBI Taxonomy" id="1903181"/>
    <lineage>
        <taxon>Archaea</taxon>
        <taxon>Methanobacteriati</taxon>
        <taxon>Methanobacteriota</taxon>
        <taxon>Methanonatronarchaeia</taxon>
        <taxon>Methanonatronarchaeales</taxon>
        <taxon>Methanonatronarchaeaceae</taxon>
        <taxon>Candidatus Methanohalarchaeum</taxon>
    </lineage>
</organism>
<dbReference type="InParanoid" id="A0A1Q6DV67"/>
<comment type="caution">
    <text evidence="1">The sequence shown here is derived from an EMBL/GenBank/DDBJ whole genome shotgun (WGS) entry which is preliminary data.</text>
</comment>
<protein>
    <submittedName>
        <fullName evidence="1">Uncharacterized protein</fullName>
    </submittedName>
</protein>
<dbReference type="Proteomes" id="UP000185744">
    <property type="component" value="Unassembled WGS sequence"/>
</dbReference>
<keyword evidence="2" id="KW-1185">Reference proteome</keyword>
<dbReference type="STRING" id="1903181.BTN85_0688"/>
<name>A0A1Q6DV67_METT1</name>